<reference evidence="2" key="3">
    <citation type="submission" date="2023-05" db="EMBL/GenBank/DDBJ databases">
        <authorList>
            <person name="Smith C.H."/>
        </authorList>
    </citation>
    <scope>NUCLEOTIDE SEQUENCE</scope>
    <source>
        <strain evidence="2">CHS0354</strain>
        <tissue evidence="2">Mantle</tissue>
    </source>
</reference>
<organism evidence="2 3">
    <name type="scientific">Potamilus streckersoni</name>
    <dbReference type="NCBI Taxonomy" id="2493646"/>
    <lineage>
        <taxon>Eukaryota</taxon>
        <taxon>Metazoa</taxon>
        <taxon>Spiralia</taxon>
        <taxon>Lophotrochozoa</taxon>
        <taxon>Mollusca</taxon>
        <taxon>Bivalvia</taxon>
        <taxon>Autobranchia</taxon>
        <taxon>Heteroconchia</taxon>
        <taxon>Palaeoheterodonta</taxon>
        <taxon>Unionida</taxon>
        <taxon>Unionoidea</taxon>
        <taxon>Unionidae</taxon>
        <taxon>Ambleminae</taxon>
        <taxon>Lampsilini</taxon>
        <taxon>Potamilus</taxon>
    </lineage>
</organism>
<feature type="transmembrane region" description="Helical" evidence="1">
    <location>
        <begin position="34"/>
        <end position="54"/>
    </location>
</feature>
<evidence type="ECO:0000313" key="3">
    <source>
        <dbReference type="Proteomes" id="UP001195483"/>
    </source>
</evidence>
<gene>
    <name evidence="2" type="ORF">CHS0354_013164</name>
</gene>
<dbReference type="EMBL" id="JAEAOA010000800">
    <property type="protein sequence ID" value="KAK3605538.1"/>
    <property type="molecule type" value="Genomic_DNA"/>
</dbReference>
<dbReference type="AlphaFoldDB" id="A0AAE0T8U2"/>
<comment type="caution">
    <text evidence="2">The sequence shown here is derived from an EMBL/GenBank/DDBJ whole genome shotgun (WGS) entry which is preliminary data.</text>
</comment>
<keyword evidence="3" id="KW-1185">Reference proteome</keyword>
<keyword evidence="1" id="KW-0472">Membrane</keyword>
<proteinExistence type="predicted"/>
<sequence length="343" mass="38969">MTAWMMALAAVERYFKILQHSAYPFTFSSHNMKVLVMGLGMLVVIVAVGPIYGFGEYSCLLGYFEVITKANSTKLVENKTTPSLSTSCADAQITPTNQSLLRDPISALHEAMTSGYGVQIGRIFASTDNIRFYFQVENATLLENLRIDYMNGRFAEFMFGVFDKIPTALSGHKVNIIMNEESFHLYRRLFLPIQGLGQCSVNMFSPNLHSDVWIVFHVFVSFLIPYGVLLTCYAILYLRTPMTIHNFRPNSRDEWVCTNVFCISGVTACLMSLLYFSVLLAIANRAYVTPSMVFFSMCCYYSSGTTLCVAFVLNAFYYKAKIRCKLLRNRWRKENNSIEMSEV</sequence>
<evidence type="ECO:0000313" key="2">
    <source>
        <dbReference type="EMBL" id="KAK3605538.1"/>
    </source>
</evidence>
<feature type="transmembrane region" description="Helical" evidence="1">
    <location>
        <begin position="294"/>
        <end position="318"/>
    </location>
</feature>
<feature type="transmembrane region" description="Helical" evidence="1">
    <location>
        <begin position="259"/>
        <end position="282"/>
    </location>
</feature>
<name>A0AAE0T8U2_9BIVA</name>
<reference evidence="2" key="2">
    <citation type="journal article" date="2021" name="Genome Biol. Evol.">
        <title>Developing a high-quality reference genome for a parasitic bivalve with doubly uniparental inheritance (Bivalvia: Unionida).</title>
        <authorList>
            <person name="Smith C.H."/>
        </authorList>
    </citation>
    <scope>NUCLEOTIDE SEQUENCE</scope>
    <source>
        <strain evidence="2">CHS0354</strain>
        <tissue evidence="2">Mantle</tissue>
    </source>
</reference>
<protein>
    <submittedName>
        <fullName evidence="2">Uncharacterized protein</fullName>
    </submittedName>
</protein>
<feature type="transmembrane region" description="Helical" evidence="1">
    <location>
        <begin position="212"/>
        <end position="238"/>
    </location>
</feature>
<dbReference type="Proteomes" id="UP001195483">
    <property type="component" value="Unassembled WGS sequence"/>
</dbReference>
<reference evidence="2" key="1">
    <citation type="journal article" date="2021" name="Genome Biol. Evol.">
        <title>A High-Quality Reference Genome for a Parasitic Bivalve with Doubly Uniparental Inheritance (Bivalvia: Unionida).</title>
        <authorList>
            <person name="Smith C.H."/>
        </authorList>
    </citation>
    <scope>NUCLEOTIDE SEQUENCE</scope>
    <source>
        <strain evidence="2">CHS0354</strain>
    </source>
</reference>
<evidence type="ECO:0000256" key="1">
    <source>
        <dbReference type="SAM" id="Phobius"/>
    </source>
</evidence>
<keyword evidence="1" id="KW-0812">Transmembrane</keyword>
<keyword evidence="1" id="KW-1133">Transmembrane helix</keyword>
<accession>A0AAE0T8U2</accession>